<gene>
    <name evidence="1" type="ORF">HMPREF9478_00213</name>
</gene>
<organism evidence="1 2">
    <name type="scientific">Enterococcus saccharolyticus 30_1</name>
    <dbReference type="NCBI Taxonomy" id="742813"/>
    <lineage>
        <taxon>Bacteria</taxon>
        <taxon>Bacillati</taxon>
        <taxon>Bacillota</taxon>
        <taxon>Bacilli</taxon>
        <taxon>Lactobacillales</taxon>
        <taxon>Enterococcaceae</taxon>
        <taxon>Enterococcus</taxon>
    </lineage>
</organism>
<sequence>MENTIFDSDKFKGQKIPKYDSKSGVWAVDTGNRVEFGDMYYVLSEFIEDGLHYSFNTLIAGDVRRDHAHSFDCVVSALLKNVTHFSIVGFEKDYSQQEINFLNDIQTKILKESQDCQHDRI</sequence>
<dbReference type="AlphaFoldDB" id="A0AA87FKZ0"/>
<dbReference type="EMBL" id="ADLY01000006">
    <property type="protein sequence ID" value="EHG31369.1"/>
    <property type="molecule type" value="Genomic_DNA"/>
</dbReference>
<protein>
    <submittedName>
        <fullName evidence="1">Uncharacterized protein</fullName>
    </submittedName>
</protein>
<name>A0AA87FKZ0_9ENTE</name>
<evidence type="ECO:0000313" key="1">
    <source>
        <dbReference type="EMBL" id="EHG31369.1"/>
    </source>
</evidence>
<keyword evidence="2" id="KW-1185">Reference proteome</keyword>
<evidence type="ECO:0000313" key="2">
    <source>
        <dbReference type="Proteomes" id="UP000004393"/>
    </source>
</evidence>
<reference evidence="1 2" key="1">
    <citation type="submission" date="2011-10" db="EMBL/GenBank/DDBJ databases">
        <title>The Genome Sequence of Enterococcus saccharolyticus 30_1.</title>
        <authorList>
            <consortium name="The Broad Institute Genome Sequencing Platform"/>
            <person name="Earl A."/>
            <person name="Ward D."/>
            <person name="Feldgarden M."/>
            <person name="Gevers D."/>
            <person name="Daigneault M."/>
            <person name="Strauss J."/>
            <person name="Allen-Vercoe E."/>
            <person name="Young S.K."/>
            <person name="Zeng Q."/>
            <person name="Gargeya S."/>
            <person name="Fitzgerald M."/>
            <person name="Haas B."/>
            <person name="Abouelleil A."/>
            <person name="Alvarado L."/>
            <person name="Arachchi H.M."/>
            <person name="Berlin A."/>
            <person name="Brown A."/>
            <person name="Chapman S.B."/>
            <person name="Chen Z."/>
            <person name="Dunbar C."/>
            <person name="Freedman E."/>
            <person name="Gearin G."/>
            <person name="Gellesch M."/>
            <person name="Goldberg J."/>
            <person name="Griggs A."/>
            <person name="Gujja S."/>
            <person name="Heiman D."/>
            <person name="Howarth C."/>
            <person name="Larson L."/>
            <person name="Lui A."/>
            <person name="MacDonald P.J.P."/>
            <person name="Montmayeur A."/>
            <person name="Murphy C."/>
            <person name="Neiman D."/>
            <person name="Pearson M."/>
            <person name="Priest M."/>
            <person name="Roberts A."/>
            <person name="Saif S."/>
            <person name="Shea T."/>
            <person name="Shenoy N."/>
            <person name="Sisk P."/>
            <person name="Stolte C."/>
            <person name="Sykes S."/>
            <person name="Wortman J."/>
            <person name="Nusbaum C."/>
            <person name="Birren B."/>
        </authorList>
    </citation>
    <scope>NUCLEOTIDE SEQUENCE [LARGE SCALE GENOMIC DNA]</scope>
    <source>
        <strain evidence="1 2">30_1</strain>
    </source>
</reference>
<comment type="caution">
    <text evidence="1">The sequence shown here is derived from an EMBL/GenBank/DDBJ whole genome shotgun (WGS) entry which is preliminary data.</text>
</comment>
<dbReference type="Proteomes" id="UP000004393">
    <property type="component" value="Unassembled WGS sequence"/>
</dbReference>
<accession>A0AA87FKZ0</accession>
<proteinExistence type="predicted"/>
<dbReference type="RefSeq" id="WP_005470002.1">
    <property type="nucleotide sequence ID" value="NZ_JH376939.1"/>
</dbReference>